<gene>
    <name evidence="2" type="ORF">AB8U03_10910</name>
</gene>
<accession>A0ABV4BRK8</accession>
<keyword evidence="3" id="KW-1185">Reference proteome</keyword>
<evidence type="ECO:0000313" key="2">
    <source>
        <dbReference type="EMBL" id="MEY8000702.1"/>
    </source>
</evidence>
<organism evidence="2 3">
    <name type="scientific">Clostridium moutaii</name>
    <dbReference type="NCBI Taxonomy" id="3240932"/>
    <lineage>
        <taxon>Bacteria</taxon>
        <taxon>Bacillati</taxon>
        <taxon>Bacillota</taxon>
        <taxon>Clostridia</taxon>
        <taxon>Eubacteriales</taxon>
        <taxon>Clostridiaceae</taxon>
        <taxon>Clostridium</taxon>
    </lineage>
</organism>
<sequence length="120" mass="14355">MKNLKISILSILIIIITFIITRQFLILHAGFKNIEIPTKESRQFGNMSTYKWLTVKKLSHKYNISQQEIFKVLEIIPHKDDENTPIIELMKKYNKTPEEMKKNLRKIIENHRNLEGKKYE</sequence>
<dbReference type="EMBL" id="JBGEWD010000009">
    <property type="protein sequence ID" value="MEY8000702.1"/>
    <property type="molecule type" value="Genomic_DNA"/>
</dbReference>
<dbReference type="Proteomes" id="UP001564657">
    <property type="component" value="Unassembled WGS sequence"/>
</dbReference>
<keyword evidence="1" id="KW-0472">Membrane</keyword>
<name>A0ABV4BRK8_9CLOT</name>
<evidence type="ECO:0000313" key="3">
    <source>
        <dbReference type="Proteomes" id="UP001564657"/>
    </source>
</evidence>
<keyword evidence="1" id="KW-0812">Transmembrane</keyword>
<protein>
    <submittedName>
        <fullName evidence="2">Uncharacterized protein</fullName>
    </submittedName>
</protein>
<keyword evidence="1" id="KW-1133">Transmembrane helix</keyword>
<reference evidence="2 3" key="1">
    <citation type="submission" date="2024-08" db="EMBL/GenBank/DDBJ databases">
        <title>Clostridium lapicellarii sp. nov., and Clostridium renhuaiense sp. nov., two species isolated from the mud in a fermentation cellar used for producing sauce-flavour Chinese liquors.</title>
        <authorList>
            <person name="Yang F."/>
            <person name="Wang H."/>
            <person name="Chen L.Q."/>
            <person name="Zhou N."/>
            <person name="Lu J.J."/>
            <person name="Pu X.X."/>
            <person name="Wan B."/>
            <person name="Wang L."/>
            <person name="Liu S.J."/>
        </authorList>
    </citation>
    <scope>NUCLEOTIDE SEQUENCE [LARGE SCALE GENOMIC DNA]</scope>
    <source>
        <strain evidence="2 3">MT-5</strain>
    </source>
</reference>
<evidence type="ECO:0000256" key="1">
    <source>
        <dbReference type="SAM" id="Phobius"/>
    </source>
</evidence>
<proteinExistence type="predicted"/>
<dbReference type="RefSeq" id="WP_369704591.1">
    <property type="nucleotide sequence ID" value="NZ_JBGEWD010000009.1"/>
</dbReference>
<feature type="transmembrane region" description="Helical" evidence="1">
    <location>
        <begin position="6"/>
        <end position="25"/>
    </location>
</feature>
<comment type="caution">
    <text evidence="2">The sequence shown here is derived from an EMBL/GenBank/DDBJ whole genome shotgun (WGS) entry which is preliminary data.</text>
</comment>